<dbReference type="InterPro" id="IPR009722">
    <property type="entry name" value="YjiK/CarP"/>
</dbReference>
<reference evidence="4 5" key="1">
    <citation type="submission" date="2020-07" db="EMBL/GenBank/DDBJ databases">
        <title>Endozoicomonas sp. nov., isolated from sediment.</title>
        <authorList>
            <person name="Gu T."/>
        </authorList>
    </citation>
    <scope>NUCLEOTIDE SEQUENCE [LARGE SCALE GENOMIC DNA]</scope>
    <source>
        <strain evidence="4 5">SM1973</strain>
    </source>
</reference>
<protein>
    <submittedName>
        <fullName evidence="4">SdiA-regulated domain-containing protein</fullName>
    </submittedName>
</protein>
<dbReference type="GO" id="GO:0005886">
    <property type="term" value="C:plasma membrane"/>
    <property type="evidence" value="ECO:0007669"/>
    <property type="project" value="UniProtKB-SubCell"/>
</dbReference>
<evidence type="ECO:0000313" key="4">
    <source>
        <dbReference type="EMBL" id="NYZ64938.1"/>
    </source>
</evidence>
<evidence type="ECO:0000256" key="3">
    <source>
        <dbReference type="ARBA" id="ARBA00023136"/>
    </source>
</evidence>
<sequence>MQINQVLDGQDNIYIISEPSLFYTFSKVH</sequence>
<accession>A0A853I2I3</accession>
<comment type="caution">
    <text evidence="4">The sequence shown here is derived from an EMBL/GenBank/DDBJ whole genome shotgun (WGS) entry which is preliminary data.</text>
</comment>
<organism evidence="4 5">
    <name type="scientific">Spartinivicinus marinus</name>
    <dbReference type="NCBI Taxonomy" id="2994442"/>
    <lineage>
        <taxon>Bacteria</taxon>
        <taxon>Pseudomonadati</taxon>
        <taxon>Pseudomonadota</taxon>
        <taxon>Gammaproteobacteria</taxon>
        <taxon>Oceanospirillales</taxon>
        <taxon>Zooshikellaceae</taxon>
        <taxon>Spartinivicinus</taxon>
    </lineage>
</organism>
<evidence type="ECO:0000256" key="1">
    <source>
        <dbReference type="ARBA" id="ARBA00004236"/>
    </source>
</evidence>
<keyword evidence="3" id="KW-0472">Membrane</keyword>
<evidence type="ECO:0000313" key="5">
    <source>
        <dbReference type="Proteomes" id="UP000569732"/>
    </source>
</evidence>
<gene>
    <name evidence="4" type="ORF">H0A36_02890</name>
</gene>
<keyword evidence="2" id="KW-1003">Cell membrane</keyword>
<dbReference type="Pfam" id="PF06977">
    <property type="entry name" value="SdiA-regulated"/>
    <property type="match status" value="1"/>
</dbReference>
<proteinExistence type="predicted"/>
<comment type="subcellular location">
    <subcellularLocation>
        <location evidence="1">Cell membrane</location>
    </subcellularLocation>
</comment>
<keyword evidence="5" id="KW-1185">Reference proteome</keyword>
<dbReference type="Proteomes" id="UP000569732">
    <property type="component" value="Unassembled WGS sequence"/>
</dbReference>
<dbReference type="AlphaFoldDB" id="A0A853I2I3"/>
<evidence type="ECO:0000256" key="2">
    <source>
        <dbReference type="ARBA" id="ARBA00022475"/>
    </source>
</evidence>
<name>A0A853I2I3_9GAMM</name>
<dbReference type="EMBL" id="JACCKB010000003">
    <property type="protein sequence ID" value="NYZ64938.1"/>
    <property type="molecule type" value="Genomic_DNA"/>
</dbReference>